<feature type="compositionally biased region" description="Basic and acidic residues" evidence="1">
    <location>
        <begin position="7"/>
        <end position="22"/>
    </location>
</feature>
<feature type="region of interest" description="Disordered" evidence="1">
    <location>
        <begin position="1"/>
        <end position="22"/>
    </location>
</feature>
<evidence type="ECO:0000313" key="3">
    <source>
        <dbReference type="Proteomes" id="UP000826195"/>
    </source>
</evidence>
<comment type="caution">
    <text evidence="2">The sequence shown here is derived from an EMBL/GenBank/DDBJ whole genome shotgun (WGS) entry which is preliminary data.</text>
</comment>
<gene>
    <name evidence="2" type="ORF">KQX54_016065</name>
</gene>
<evidence type="ECO:0000313" key="2">
    <source>
        <dbReference type="EMBL" id="KAH0549945.1"/>
    </source>
</evidence>
<name>A0AAV7ICE7_COTGL</name>
<dbReference type="EMBL" id="JAHXZJ010001864">
    <property type="protein sequence ID" value="KAH0549945.1"/>
    <property type="molecule type" value="Genomic_DNA"/>
</dbReference>
<organism evidence="2 3">
    <name type="scientific">Cotesia glomerata</name>
    <name type="common">Lepidopteran parasitic wasp</name>
    <name type="synonym">Apanteles glomeratus</name>
    <dbReference type="NCBI Taxonomy" id="32391"/>
    <lineage>
        <taxon>Eukaryota</taxon>
        <taxon>Metazoa</taxon>
        <taxon>Ecdysozoa</taxon>
        <taxon>Arthropoda</taxon>
        <taxon>Hexapoda</taxon>
        <taxon>Insecta</taxon>
        <taxon>Pterygota</taxon>
        <taxon>Neoptera</taxon>
        <taxon>Endopterygota</taxon>
        <taxon>Hymenoptera</taxon>
        <taxon>Apocrita</taxon>
        <taxon>Ichneumonoidea</taxon>
        <taxon>Braconidae</taxon>
        <taxon>Microgastrinae</taxon>
        <taxon>Cotesia</taxon>
    </lineage>
</organism>
<keyword evidence="3" id="KW-1185">Reference proteome</keyword>
<evidence type="ECO:0000256" key="1">
    <source>
        <dbReference type="SAM" id="MobiDB-lite"/>
    </source>
</evidence>
<sequence length="101" mass="12141">MPVGGGRRPEMKDPRREKEVDMELRRKEARDLGTLCTYTNNLHQKKKSEILLQSYNFECRIVMLVYLLFWFSDFFLLNITPCEDNNSRRESTKSQQQQHQQ</sequence>
<dbReference type="AlphaFoldDB" id="A0AAV7ICE7"/>
<accession>A0AAV7ICE7</accession>
<dbReference type="Proteomes" id="UP000826195">
    <property type="component" value="Unassembled WGS sequence"/>
</dbReference>
<protein>
    <submittedName>
        <fullName evidence="2">Uncharacterized protein</fullName>
    </submittedName>
</protein>
<proteinExistence type="predicted"/>
<reference evidence="2 3" key="1">
    <citation type="journal article" date="2021" name="J. Hered.">
        <title>A chromosome-level genome assembly of the parasitoid wasp, Cotesia glomerata (Hymenoptera: Braconidae).</title>
        <authorList>
            <person name="Pinto B.J."/>
            <person name="Weis J.J."/>
            <person name="Gamble T."/>
            <person name="Ode P.J."/>
            <person name="Paul R."/>
            <person name="Zaspel J.M."/>
        </authorList>
    </citation>
    <scope>NUCLEOTIDE SEQUENCE [LARGE SCALE GENOMIC DNA]</scope>
    <source>
        <strain evidence="2">CgM1</strain>
    </source>
</reference>